<keyword evidence="2" id="KW-0436">Ligase</keyword>
<evidence type="ECO:0000259" key="4">
    <source>
        <dbReference type="Pfam" id="PF13193"/>
    </source>
</evidence>
<dbReference type="CDD" id="cd04433">
    <property type="entry name" value="AFD_class_I"/>
    <property type="match status" value="1"/>
</dbReference>
<dbReference type="GO" id="GO:0006631">
    <property type="term" value="P:fatty acid metabolic process"/>
    <property type="evidence" value="ECO:0007669"/>
    <property type="project" value="TreeGrafter"/>
</dbReference>
<dbReference type="PROSITE" id="PS00455">
    <property type="entry name" value="AMP_BINDING"/>
    <property type="match status" value="1"/>
</dbReference>
<protein>
    <submittedName>
        <fullName evidence="5">AMP-binding protein</fullName>
    </submittedName>
</protein>
<evidence type="ECO:0000256" key="2">
    <source>
        <dbReference type="ARBA" id="ARBA00022598"/>
    </source>
</evidence>
<dbReference type="GO" id="GO:0031956">
    <property type="term" value="F:medium-chain fatty acid-CoA ligase activity"/>
    <property type="evidence" value="ECO:0007669"/>
    <property type="project" value="TreeGrafter"/>
</dbReference>
<feature type="domain" description="AMP-binding enzyme C-terminal" evidence="4">
    <location>
        <begin position="489"/>
        <end position="564"/>
    </location>
</feature>
<sequence length="576" mass="61227">MILSTARLASIPPSRRQLLADDRPSEVSVPSVSFAPTEVVRAVADSLAAAAVLHRRGAIELRHPIELLRTARDAAALGPAVTTLAHATRVASSATALIDDRGPITFEQLDHASNRLANGLAAQGITAETVVGALCRDHRGFILSLLAAGKLGARIVLLNTGMAGPQLRTVVERERITMLLVDAEFADLFDDLAREVPIILTRAGDTDRPGRSTIHAVAAWHSGVPLPAPASPGGIVVLTSGTTGTPKGAPRGKVSPLQSAQFLDRIPLPKTSTIVLAAPLFHGTGLSQLILGWALGNAVVLLPDRFDPRNTLAAVARHRASALVLVPTMLQRIVDLGEQVLAQYDTSALTVIFSAGSALAPDLSRRTARHFGEVLYNLYASTEVAVAAVATPQDLREAPGTVGRPPVGCRVAIYDEQRRRITTPGVVGTVFVTSGLSFSGYTDGTGKEMIDGMCSSGDLGHFDAEGRLFIDGRDDDMIVSGGENVYPLEVENLLVDRPDILEAAVVGVADRDFGQSLRAYVVRAPGTSCSEREVKEYVRTTLARHKVPREVRFVDALPRNATGKVLRHRLEAVDTP</sequence>
<evidence type="ECO:0000313" key="5">
    <source>
        <dbReference type="EMBL" id="NKX86718.1"/>
    </source>
</evidence>
<dbReference type="SUPFAM" id="SSF56801">
    <property type="entry name" value="Acetyl-CoA synthetase-like"/>
    <property type="match status" value="1"/>
</dbReference>
<evidence type="ECO:0000313" key="6">
    <source>
        <dbReference type="Proteomes" id="UP000572007"/>
    </source>
</evidence>
<evidence type="ECO:0000256" key="1">
    <source>
        <dbReference type="ARBA" id="ARBA00006432"/>
    </source>
</evidence>
<comment type="caution">
    <text evidence="5">The sequence shown here is derived from an EMBL/GenBank/DDBJ whole genome shotgun (WGS) entry which is preliminary data.</text>
</comment>
<dbReference type="Gene3D" id="3.40.50.12780">
    <property type="entry name" value="N-terminal domain of ligase-like"/>
    <property type="match status" value="1"/>
</dbReference>
<dbReference type="Pfam" id="PF13193">
    <property type="entry name" value="AMP-binding_C"/>
    <property type="match status" value="1"/>
</dbReference>
<dbReference type="InterPro" id="IPR045851">
    <property type="entry name" value="AMP-bd_C_sf"/>
</dbReference>
<dbReference type="EMBL" id="JAAXOM010000001">
    <property type="protein sequence ID" value="NKX86718.1"/>
    <property type="molecule type" value="Genomic_DNA"/>
</dbReference>
<reference evidence="5 6" key="1">
    <citation type="submission" date="2020-04" db="EMBL/GenBank/DDBJ databases">
        <title>MicrobeNet Type strains.</title>
        <authorList>
            <person name="Nicholson A.C."/>
        </authorList>
    </citation>
    <scope>NUCLEOTIDE SEQUENCE [LARGE SCALE GENOMIC DNA]</scope>
    <source>
        <strain evidence="5 6">DSM 44960</strain>
    </source>
</reference>
<evidence type="ECO:0000259" key="3">
    <source>
        <dbReference type="Pfam" id="PF00501"/>
    </source>
</evidence>
<organism evidence="5 6">
    <name type="scientific">Nocardia coubleae</name>
    <dbReference type="NCBI Taxonomy" id="356147"/>
    <lineage>
        <taxon>Bacteria</taxon>
        <taxon>Bacillati</taxon>
        <taxon>Actinomycetota</taxon>
        <taxon>Actinomycetes</taxon>
        <taxon>Mycobacteriales</taxon>
        <taxon>Nocardiaceae</taxon>
        <taxon>Nocardia</taxon>
    </lineage>
</organism>
<dbReference type="Gene3D" id="3.30.300.30">
    <property type="match status" value="1"/>
</dbReference>
<dbReference type="PANTHER" id="PTHR43201">
    <property type="entry name" value="ACYL-COA SYNTHETASE"/>
    <property type="match status" value="1"/>
</dbReference>
<keyword evidence="6" id="KW-1185">Reference proteome</keyword>
<dbReference type="Pfam" id="PF00501">
    <property type="entry name" value="AMP-binding"/>
    <property type="match status" value="1"/>
</dbReference>
<dbReference type="InterPro" id="IPR042099">
    <property type="entry name" value="ANL_N_sf"/>
</dbReference>
<dbReference type="InterPro" id="IPR020845">
    <property type="entry name" value="AMP-binding_CS"/>
</dbReference>
<dbReference type="PANTHER" id="PTHR43201:SF5">
    <property type="entry name" value="MEDIUM-CHAIN ACYL-COA LIGASE ACSF2, MITOCHONDRIAL"/>
    <property type="match status" value="1"/>
</dbReference>
<proteinExistence type="inferred from homology"/>
<dbReference type="InterPro" id="IPR000873">
    <property type="entry name" value="AMP-dep_synth/lig_dom"/>
</dbReference>
<dbReference type="FunFam" id="3.30.300.30:FF:000008">
    <property type="entry name" value="2,3-dihydroxybenzoate-AMP ligase"/>
    <property type="match status" value="1"/>
</dbReference>
<gene>
    <name evidence="5" type="ORF">HGA10_05230</name>
</gene>
<dbReference type="Proteomes" id="UP000572007">
    <property type="component" value="Unassembled WGS sequence"/>
</dbReference>
<dbReference type="AlphaFoldDB" id="A0A846W255"/>
<accession>A0A846W255</accession>
<comment type="similarity">
    <text evidence="1">Belongs to the ATP-dependent AMP-binding enzyme family.</text>
</comment>
<name>A0A846W255_9NOCA</name>
<feature type="domain" description="AMP-dependent synthetase/ligase" evidence="3">
    <location>
        <begin position="89"/>
        <end position="441"/>
    </location>
</feature>
<dbReference type="InterPro" id="IPR025110">
    <property type="entry name" value="AMP-bd_C"/>
</dbReference>